<organism evidence="6 7">
    <name type="scientific">Rehmannia glutinosa</name>
    <name type="common">Chinese foxglove</name>
    <dbReference type="NCBI Taxonomy" id="99300"/>
    <lineage>
        <taxon>Eukaryota</taxon>
        <taxon>Viridiplantae</taxon>
        <taxon>Streptophyta</taxon>
        <taxon>Embryophyta</taxon>
        <taxon>Tracheophyta</taxon>
        <taxon>Spermatophyta</taxon>
        <taxon>Magnoliopsida</taxon>
        <taxon>eudicotyledons</taxon>
        <taxon>Gunneridae</taxon>
        <taxon>Pentapetalae</taxon>
        <taxon>asterids</taxon>
        <taxon>lamiids</taxon>
        <taxon>Lamiales</taxon>
        <taxon>Orobanchaceae</taxon>
        <taxon>Rehmannieae</taxon>
        <taxon>Rehmannia</taxon>
    </lineage>
</organism>
<dbReference type="SUPFAM" id="SSF53756">
    <property type="entry name" value="UDP-Glycosyltransferase/glycogen phosphorylase"/>
    <property type="match status" value="1"/>
</dbReference>
<dbReference type="EMBL" id="JABTTQ020000011">
    <property type="protein sequence ID" value="KAK6146110.1"/>
    <property type="molecule type" value="Genomic_DNA"/>
</dbReference>
<comment type="similarity">
    <text evidence="1 3">Belongs to the UDP-glycosyltransferase family.</text>
</comment>
<dbReference type="PROSITE" id="PS00375">
    <property type="entry name" value="UDPGT"/>
    <property type="match status" value="1"/>
</dbReference>
<keyword evidence="3" id="KW-0328">Glycosyltransferase</keyword>
<evidence type="ECO:0000256" key="4">
    <source>
        <dbReference type="RuleBase" id="RU362057"/>
    </source>
</evidence>
<keyword evidence="5" id="KW-0732">Signal</keyword>
<feature type="signal peptide" evidence="5">
    <location>
        <begin position="1"/>
        <end position="21"/>
    </location>
</feature>
<dbReference type="EC" id="2.4.1.-" evidence="4"/>
<keyword evidence="2 3" id="KW-0808">Transferase</keyword>
<dbReference type="CDD" id="cd03784">
    <property type="entry name" value="GT1_Gtf-like"/>
    <property type="match status" value="1"/>
</dbReference>
<gene>
    <name evidence="6" type="ORF">DH2020_019979</name>
</gene>
<sequence length="472" mass="52628">MGGSALLHNISITGLLSVITTHVTLPPLGRSYKASTLKSHENSITRICCLPKKAKNRGDSSHARNSNVGLLHSSDDHNNDVSIELVELHLPYLPKLPPHYHTTKNTPPHLMTTLMEAFQMSSSNVSDIITNIKPDLLIFDTFQPWAAKFASSKNIPCVYFLTSGSTAFSFFHHYHTHKNYDTFPYPAIFLREYQKRDQVAENASIKVKDMDEEGFAFGAFQLSCDIVLVKSCRGIEGKYMDYLSTLCDKKIVPTGPLIANGEKNQESGNSEIIDWLSQKNQFSTLYISFGSENYLSKEQMQELAKGLELSGVNFIWVARTPIGSGVFIEEALSEGLLDRIKQNGIIVQGWAPQAEILAHSSVGGFMSHCGWSSITESLYFGVPVVAVPLKFDQPVNCRMAVETGVGVEVMRDENGRFDGNGVAKAINEVIFEESGENLRWKAREFSKKMKMEDDDAFYEVAEELSRICEKTI</sequence>
<dbReference type="InterPro" id="IPR002213">
    <property type="entry name" value="UDP_glucos_trans"/>
</dbReference>
<keyword evidence="7" id="KW-1185">Reference proteome</keyword>
<comment type="caution">
    <text evidence="6">The sequence shown here is derived from an EMBL/GenBank/DDBJ whole genome shotgun (WGS) entry which is preliminary data.</text>
</comment>
<reference evidence="6 7" key="1">
    <citation type="journal article" date="2021" name="Comput. Struct. Biotechnol. J.">
        <title>De novo genome assembly of the potent medicinal plant Rehmannia glutinosa using nanopore technology.</title>
        <authorList>
            <person name="Ma L."/>
            <person name="Dong C."/>
            <person name="Song C."/>
            <person name="Wang X."/>
            <person name="Zheng X."/>
            <person name="Niu Y."/>
            <person name="Chen S."/>
            <person name="Feng W."/>
        </authorList>
    </citation>
    <scope>NUCLEOTIDE SEQUENCE [LARGE SCALE GENOMIC DNA]</scope>
    <source>
        <strain evidence="6">DH-2019</strain>
    </source>
</reference>
<evidence type="ECO:0000256" key="3">
    <source>
        <dbReference type="RuleBase" id="RU003718"/>
    </source>
</evidence>
<evidence type="ECO:0000256" key="2">
    <source>
        <dbReference type="ARBA" id="ARBA00022679"/>
    </source>
</evidence>
<feature type="chain" id="PRO_5045240149" description="Glycosyltransferase" evidence="5">
    <location>
        <begin position="22"/>
        <end position="472"/>
    </location>
</feature>
<dbReference type="Proteomes" id="UP001318860">
    <property type="component" value="Unassembled WGS sequence"/>
</dbReference>
<evidence type="ECO:0000256" key="5">
    <source>
        <dbReference type="SAM" id="SignalP"/>
    </source>
</evidence>
<dbReference type="Gene3D" id="3.40.50.2000">
    <property type="entry name" value="Glycogen Phosphorylase B"/>
    <property type="match status" value="2"/>
</dbReference>
<evidence type="ECO:0000313" key="6">
    <source>
        <dbReference type="EMBL" id="KAK6146110.1"/>
    </source>
</evidence>
<protein>
    <recommendedName>
        <fullName evidence="4">Glycosyltransferase</fullName>
        <ecNumber evidence="4">2.4.1.-</ecNumber>
    </recommendedName>
</protein>
<dbReference type="Pfam" id="PF00201">
    <property type="entry name" value="UDPGT"/>
    <property type="match status" value="1"/>
</dbReference>
<accession>A0ABR0WIZ6</accession>
<proteinExistence type="inferred from homology"/>
<dbReference type="PANTHER" id="PTHR48044">
    <property type="entry name" value="GLYCOSYLTRANSFERASE"/>
    <property type="match status" value="1"/>
</dbReference>
<dbReference type="PANTHER" id="PTHR48044:SF82">
    <property type="entry name" value="GLYCOSYLTRANSFERASE"/>
    <property type="match status" value="1"/>
</dbReference>
<name>A0ABR0WIZ6_REHGL</name>
<evidence type="ECO:0000256" key="1">
    <source>
        <dbReference type="ARBA" id="ARBA00009995"/>
    </source>
</evidence>
<dbReference type="InterPro" id="IPR035595">
    <property type="entry name" value="UDP_glycos_trans_CS"/>
</dbReference>
<evidence type="ECO:0000313" key="7">
    <source>
        <dbReference type="Proteomes" id="UP001318860"/>
    </source>
</evidence>